<evidence type="ECO:0000313" key="8">
    <source>
        <dbReference type="EMBL" id="ANV98133.1"/>
    </source>
</evidence>
<dbReference type="EMBL" id="CP016503">
    <property type="protein sequence ID" value="ANV98133.1"/>
    <property type="molecule type" value="Genomic_DNA"/>
</dbReference>
<organism evidence="8 9">
    <name type="scientific">Helicobacter enhydrae</name>
    <dbReference type="NCBI Taxonomy" id="222136"/>
    <lineage>
        <taxon>Bacteria</taxon>
        <taxon>Pseudomonadati</taxon>
        <taxon>Campylobacterota</taxon>
        <taxon>Epsilonproteobacteria</taxon>
        <taxon>Campylobacterales</taxon>
        <taxon>Helicobacteraceae</taxon>
        <taxon>Helicobacter</taxon>
    </lineage>
</organism>
<dbReference type="GO" id="GO:0016829">
    <property type="term" value="F:lyase activity"/>
    <property type="evidence" value="ECO:0007669"/>
    <property type="project" value="UniProtKB-KW"/>
</dbReference>
<dbReference type="NCBIfam" id="NF004885">
    <property type="entry name" value="PRK06246.1"/>
    <property type="match status" value="1"/>
</dbReference>
<evidence type="ECO:0000256" key="2">
    <source>
        <dbReference type="ARBA" id="ARBA00022485"/>
    </source>
</evidence>
<keyword evidence="2" id="KW-0004">4Fe-4S</keyword>
<dbReference type="GO" id="GO:0046872">
    <property type="term" value="F:metal ion binding"/>
    <property type="evidence" value="ECO:0007669"/>
    <property type="project" value="UniProtKB-KW"/>
</dbReference>
<dbReference type="Pfam" id="PF05681">
    <property type="entry name" value="Fumerase"/>
    <property type="match status" value="1"/>
</dbReference>
<keyword evidence="9" id="KW-1185">Reference proteome</keyword>
<dbReference type="PANTHER" id="PTHR30389:SF17">
    <property type="entry name" value="L(+)-TARTRATE DEHYDRATASE SUBUNIT ALPHA-RELATED"/>
    <property type="match status" value="1"/>
</dbReference>
<evidence type="ECO:0000256" key="4">
    <source>
        <dbReference type="ARBA" id="ARBA00023004"/>
    </source>
</evidence>
<evidence type="ECO:0000256" key="6">
    <source>
        <dbReference type="ARBA" id="ARBA00023239"/>
    </source>
</evidence>
<keyword evidence="3" id="KW-0479">Metal-binding</keyword>
<dbReference type="NCBIfam" id="TIGR00722">
    <property type="entry name" value="ttdA_fumA_fumB"/>
    <property type="match status" value="1"/>
</dbReference>
<protein>
    <submittedName>
        <fullName evidence="8">Fumarate hydratase</fullName>
    </submittedName>
</protein>
<evidence type="ECO:0000256" key="1">
    <source>
        <dbReference type="ARBA" id="ARBA00008876"/>
    </source>
</evidence>
<dbReference type="AlphaFoldDB" id="A0A1B1U5T0"/>
<evidence type="ECO:0000259" key="7">
    <source>
        <dbReference type="Pfam" id="PF05681"/>
    </source>
</evidence>
<evidence type="ECO:0000256" key="3">
    <source>
        <dbReference type="ARBA" id="ARBA00022723"/>
    </source>
</evidence>
<keyword evidence="5" id="KW-0411">Iron-sulfur</keyword>
<dbReference type="KEGG" id="het:BBW65_04655"/>
<evidence type="ECO:0000256" key="5">
    <source>
        <dbReference type="ARBA" id="ARBA00023014"/>
    </source>
</evidence>
<name>A0A1B1U5T0_9HELI</name>
<comment type="similarity">
    <text evidence="1">Belongs to the class-I fumarase family.</text>
</comment>
<dbReference type="Proteomes" id="UP000092884">
    <property type="component" value="Chromosome"/>
</dbReference>
<keyword evidence="6" id="KW-0456">Lyase</keyword>
<sequence>MKVIHTHTITQEVAKLCIQACKNVTKDVSQAFGVAYQQESSMLGKEILSQLIKNHQIAQEKQIPICQDTGMCVVFVDLGQEVQIQGGSLTDAIQQGVAQGYTQGYLRKSIVSDPVFARKNTQDNTPAVIHYNIVEGDSLSITLAPKGFGSENKSALQMLTPAQGLGGIKQFFIQTLQNAGPNSCPPLLIGIGIGGTMEQCAILAKKAAVREIGSHNKTPEYAELENELVLMANALGIGPQGLGGDTTVFGVNIEWYPTHIAGLPVAININCNAVRHKSITL</sequence>
<dbReference type="OrthoDB" id="9798978at2"/>
<feature type="domain" description="Fe-S hydro-lyase tartrate dehydratase alpha-type catalytic" evidence="7">
    <location>
        <begin position="11"/>
        <end position="279"/>
    </location>
</feature>
<reference evidence="9" key="1">
    <citation type="submission" date="2016-07" db="EMBL/GenBank/DDBJ databases">
        <authorList>
            <person name="Florea S."/>
            <person name="Webb J.S."/>
            <person name="Jaromczyk J."/>
            <person name="Schardl C.L."/>
        </authorList>
    </citation>
    <scope>NUCLEOTIDE SEQUENCE [LARGE SCALE GENOMIC DNA]</scope>
    <source>
        <strain evidence="9">MIT 01-6242</strain>
    </source>
</reference>
<accession>A0A1B1U5T0</accession>
<dbReference type="PANTHER" id="PTHR30389">
    <property type="entry name" value="FUMARATE HYDRATASE-RELATED"/>
    <property type="match status" value="1"/>
</dbReference>
<keyword evidence="4" id="KW-0408">Iron</keyword>
<dbReference type="InterPro" id="IPR051208">
    <property type="entry name" value="Class-I_Fumarase/Tartrate_DH"/>
</dbReference>
<dbReference type="InterPro" id="IPR004646">
    <property type="entry name" value="Fe-S_hydro-lyase_TtdA-typ_cat"/>
</dbReference>
<dbReference type="GO" id="GO:0051539">
    <property type="term" value="F:4 iron, 4 sulfur cluster binding"/>
    <property type="evidence" value="ECO:0007669"/>
    <property type="project" value="UniProtKB-KW"/>
</dbReference>
<evidence type="ECO:0000313" key="9">
    <source>
        <dbReference type="Proteomes" id="UP000092884"/>
    </source>
</evidence>
<dbReference type="STRING" id="222136.BBW65_04655"/>
<dbReference type="RefSeq" id="WP_066340415.1">
    <property type="nucleotide sequence ID" value="NZ_CP016503.1"/>
</dbReference>
<gene>
    <name evidence="8" type="ORF">BBW65_04655</name>
</gene>
<proteinExistence type="inferred from homology"/>